<dbReference type="EMBL" id="BSOP01000018">
    <property type="protein sequence ID" value="GLR51284.1"/>
    <property type="molecule type" value="Genomic_DNA"/>
</dbReference>
<dbReference type="NCBIfam" id="TIGR01760">
    <property type="entry name" value="tape_meas_TP901"/>
    <property type="match status" value="1"/>
</dbReference>
<proteinExistence type="predicted"/>
<evidence type="ECO:0000313" key="5">
    <source>
        <dbReference type="Proteomes" id="UP001156702"/>
    </source>
</evidence>
<feature type="region of interest" description="Disordered" evidence="2">
    <location>
        <begin position="738"/>
        <end position="800"/>
    </location>
</feature>
<accession>A0ABQ5ZEQ8</accession>
<gene>
    <name evidence="4" type="ORF">GCM10007923_24920</name>
</gene>
<feature type="domain" description="Phage tail tape measure protein" evidence="3">
    <location>
        <begin position="258"/>
        <end position="446"/>
    </location>
</feature>
<organism evidence="4 5">
    <name type="scientific">Shinella yambaruensis</name>
    <dbReference type="NCBI Taxonomy" id="415996"/>
    <lineage>
        <taxon>Bacteria</taxon>
        <taxon>Pseudomonadati</taxon>
        <taxon>Pseudomonadota</taxon>
        <taxon>Alphaproteobacteria</taxon>
        <taxon>Hyphomicrobiales</taxon>
        <taxon>Rhizobiaceae</taxon>
        <taxon>Shinella</taxon>
    </lineage>
</organism>
<name>A0ABQ5ZEQ8_9HYPH</name>
<protein>
    <recommendedName>
        <fullName evidence="3">Phage tail tape measure protein domain-containing protein</fullName>
    </recommendedName>
</protein>
<keyword evidence="1" id="KW-0175">Coiled coil</keyword>
<evidence type="ECO:0000259" key="3">
    <source>
        <dbReference type="Pfam" id="PF10145"/>
    </source>
</evidence>
<dbReference type="RefSeq" id="WP_244768372.1">
    <property type="nucleotide sequence ID" value="NZ_BSOP01000018.1"/>
</dbReference>
<dbReference type="InterPro" id="IPR010090">
    <property type="entry name" value="Phage_tape_meas"/>
</dbReference>
<dbReference type="Pfam" id="PF10145">
    <property type="entry name" value="PhageMin_Tail"/>
    <property type="match status" value="1"/>
</dbReference>
<feature type="compositionally biased region" description="Polar residues" evidence="2">
    <location>
        <begin position="739"/>
        <end position="769"/>
    </location>
</feature>
<keyword evidence="5" id="KW-1185">Reference proteome</keyword>
<comment type="caution">
    <text evidence="4">The sequence shown here is derived from an EMBL/GenBank/DDBJ whole genome shotgun (WGS) entry which is preliminary data.</text>
</comment>
<evidence type="ECO:0000313" key="4">
    <source>
        <dbReference type="EMBL" id="GLR51284.1"/>
    </source>
</evidence>
<evidence type="ECO:0000256" key="2">
    <source>
        <dbReference type="SAM" id="MobiDB-lite"/>
    </source>
</evidence>
<evidence type="ECO:0000256" key="1">
    <source>
        <dbReference type="SAM" id="Coils"/>
    </source>
</evidence>
<feature type="coiled-coil region" evidence="1">
    <location>
        <begin position="13"/>
        <end position="40"/>
    </location>
</feature>
<feature type="region of interest" description="Disordered" evidence="2">
    <location>
        <begin position="635"/>
        <end position="674"/>
    </location>
</feature>
<reference evidence="5" key="1">
    <citation type="journal article" date="2019" name="Int. J. Syst. Evol. Microbiol.">
        <title>The Global Catalogue of Microorganisms (GCM) 10K type strain sequencing project: providing services to taxonomists for standard genome sequencing and annotation.</title>
        <authorList>
            <consortium name="The Broad Institute Genomics Platform"/>
            <consortium name="The Broad Institute Genome Sequencing Center for Infectious Disease"/>
            <person name="Wu L."/>
            <person name="Ma J."/>
        </authorList>
    </citation>
    <scope>NUCLEOTIDE SEQUENCE [LARGE SCALE GENOMIC DNA]</scope>
    <source>
        <strain evidence="5">NBRC 102122</strain>
    </source>
</reference>
<dbReference type="Proteomes" id="UP001156702">
    <property type="component" value="Unassembled WGS sequence"/>
</dbReference>
<sequence>MSDLDVSLRLRLLNQLSRPAEEAERDLKDLKKAAEQLGRTNGAGGLASDLDRLGKEATDAKGKLGAIGKEASEVRNAIGRIDDGALTGLKSDADTAKRAIGAIGQEATEARQKIGRIDDNAFSALKSDAKAAENAIEQIGRAADTTGQKLRQLQMHGRGTGRAYGPGHVPGRQGGMFSQTAGAAFDRLGGDAFLPLGAGAAYMAGGAFASAAVVSGAAIRASMADEFTSDQLMVLGQYSEADQARYDRQLAAIGARKGIGAKGAMGVFGGLMSGGLSAQDASAMTENAIVFAKASQADVGDAAATTIALRNNLGIGAGDMMSAYDAMALGGKEGQFEVPDMARNFPSLAAKMSAVGESGLQGVKGLVAMAQAIRATAGSSDEAATNFENMLDKFTAPDFVKNAADLGINVEQTFKKAKDDGLSPVLALIDQIGKKVGDNPFKLSELLPDRQARAAIQAVLGDLTGVRSQIEKMGKSEGTVLDDYAKASDNASTAFDRFTSNVAAKAKFLAAYALPPLTAAMNEMSEAMEGDREPQQIKAPEDASGETKAAIQAANDRGARLNRFFEGILGFEKSGTSRKLDMVDAYQQYGQSRMEGEQNKPGFWQRFLWGAAADEDFALREHVRATINGRDAEQLPLGAERNVDGSDLGRSTGAVGKPTRRPNNDDLGQSTDLIPLPLARPAELDKAASASMSAYTSALAAEGEEAKSTAQSIADSIKAMLGFTVSPTISPTYIPAGSAGTSNAGSEKHTSVQQSTGVKLTQNISSPNSKHAAMRSVREQNRAIRQAQARSYAETGRNLA</sequence>